<dbReference type="SUPFAM" id="SSF56112">
    <property type="entry name" value="Protein kinase-like (PK-like)"/>
    <property type="match status" value="1"/>
</dbReference>
<name>A0A550CSG8_9AGAR</name>
<dbReference type="Pfam" id="PF01636">
    <property type="entry name" value="APH"/>
    <property type="match status" value="1"/>
</dbReference>
<organism evidence="2 3">
    <name type="scientific">Schizophyllum amplum</name>
    <dbReference type="NCBI Taxonomy" id="97359"/>
    <lineage>
        <taxon>Eukaryota</taxon>
        <taxon>Fungi</taxon>
        <taxon>Dikarya</taxon>
        <taxon>Basidiomycota</taxon>
        <taxon>Agaricomycotina</taxon>
        <taxon>Agaricomycetes</taxon>
        <taxon>Agaricomycetidae</taxon>
        <taxon>Agaricales</taxon>
        <taxon>Schizophyllaceae</taxon>
        <taxon>Schizophyllum</taxon>
    </lineage>
</organism>
<evidence type="ECO:0000259" key="1">
    <source>
        <dbReference type="Pfam" id="PF01636"/>
    </source>
</evidence>
<dbReference type="PANTHER" id="PTHR21310:SF58">
    <property type="entry name" value="AMINOGLYCOSIDE PHOSPHOTRANSFERASE DOMAIN-CONTAINING PROTEIN"/>
    <property type="match status" value="1"/>
</dbReference>
<dbReference type="STRING" id="97359.A0A550CSG8"/>
<dbReference type="CDD" id="cd05120">
    <property type="entry name" value="APH_ChoK_like"/>
    <property type="match status" value="1"/>
</dbReference>
<comment type="caution">
    <text evidence="2">The sequence shown here is derived from an EMBL/GenBank/DDBJ whole genome shotgun (WGS) entry which is preliminary data.</text>
</comment>
<dbReference type="AlphaFoldDB" id="A0A550CSG8"/>
<dbReference type="InterPro" id="IPR002575">
    <property type="entry name" value="Aminoglycoside_PTrfase"/>
</dbReference>
<dbReference type="Proteomes" id="UP000320762">
    <property type="component" value="Unassembled WGS sequence"/>
</dbReference>
<sequence length="251" mass="29038">MERTNFRVLGVTLPLGVFIKHTISAYEAEVLSYVAERTTIPVPIVIDSVQLKEDQFLLIMTRLPGNDLDSTFRDMTAEQTAHVTRQLSEFLAQIRAIPPPQPGVCGLGGGPIHDNRLSFGMYPWGPFGSVYEFHDYLVERAALRLDECEHPDEVLAVIKKSHSKCHRVYFTHGDFHPGNVLVDDEYNVTGIVDWEMAAWMPEYWDYTKSLYLPYYKSKKGKWFEVMTKIYPQYSDEIAAEIEIFNWRRCYN</sequence>
<accession>A0A550CSG8</accession>
<proteinExistence type="predicted"/>
<feature type="domain" description="Aminoglycoside phosphotransferase" evidence="1">
    <location>
        <begin position="26"/>
        <end position="212"/>
    </location>
</feature>
<evidence type="ECO:0000313" key="2">
    <source>
        <dbReference type="EMBL" id="TRM67709.1"/>
    </source>
</evidence>
<evidence type="ECO:0000313" key="3">
    <source>
        <dbReference type="Proteomes" id="UP000320762"/>
    </source>
</evidence>
<dbReference type="GO" id="GO:0016301">
    <property type="term" value="F:kinase activity"/>
    <property type="evidence" value="ECO:0007669"/>
    <property type="project" value="UniProtKB-KW"/>
</dbReference>
<gene>
    <name evidence="2" type="ORF">BD626DRAFT_564622</name>
</gene>
<dbReference type="InterPro" id="IPR051678">
    <property type="entry name" value="AGP_Transferase"/>
</dbReference>
<keyword evidence="3" id="KW-1185">Reference proteome</keyword>
<dbReference type="OrthoDB" id="5404599at2759"/>
<dbReference type="PANTHER" id="PTHR21310">
    <property type="entry name" value="AMINOGLYCOSIDE PHOSPHOTRANSFERASE-RELATED-RELATED"/>
    <property type="match status" value="1"/>
</dbReference>
<reference evidence="2 3" key="1">
    <citation type="journal article" date="2019" name="New Phytol.">
        <title>Comparative genomics reveals unique wood-decay strategies and fruiting body development in the Schizophyllaceae.</title>
        <authorList>
            <person name="Almasi E."/>
            <person name="Sahu N."/>
            <person name="Krizsan K."/>
            <person name="Balint B."/>
            <person name="Kovacs G.M."/>
            <person name="Kiss B."/>
            <person name="Cseklye J."/>
            <person name="Drula E."/>
            <person name="Henrissat B."/>
            <person name="Nagy I."/>
            <person name="Chovatia M."/>
            <person name="Adam C."/>
            <person name="LaButti K."/>
            <person name="Lipzen A."/>
            <person name="Riley R."/>
            <person name="Grigoriev I.V."/>
            <person name="Nagy L.G."/>
        </authorList>
    </citation>
    <scope>NUCLEOTIDE SEQUENCE [LARGE SCALE GENOMIC DNA]</scope>
    <source>
        <strain evidence="2 3">NL-1724</strain>
    </source>
</reference>
<dbReference type="InterPro" id="IPR011009">
    <property type="entry name" value="Kinase-like_dom_sf"/>
</dbReference>
<dbReference type="Gene3D" id="3.90.1200.10">
    <property type="match status" value="1"/>
</dbReference>
<keyword evidence="2" id="KW-0418">Kinase</keyword>
<dbReference type="EMBL" id="VDMD01000002">
    <property type="protein sequence ID" value="TRM67709.1"/>
    <property type="molecule type" value="Genomic_DNA"/>
</dbReference>
<protein>
    <submittedName>
        <fullName evidence="2">Kinase-like domain-containing protein</fullName>
    </submittedName>
</protein>
<keyword evidence="2" id="KW-0808">Transferase</keyword>